<evidence type="ECO:0000256" key="1">
    <source>
        <dbReference type="SAM" id="MobiDB-lite"/>
    </source>
</evidence>
<organism evidence="3 4">
    <name type="scientific">Pontimonas salivibrio</name>
    <dbReference type="NCBI Taxonomy" id="1159327"/>
    <lineage>
        <taxon>Bacteria</taxon>
        <taxon>Bacillati</taxon>
        <taxon>Actinomycetota</taxon>
        <taxon>Actinomycetes</taxon>
        <taxon>Micrococcales</taxon>
        <taxon>Microbacteriaceae</taxon>
        <taxon>Pontimonas</taxon>
    </lineage>
</organism>
<dbReference type="KEGG" id="psai:C3B54_111576"/>
<evidence type="ECO:0000313" key="4">
    <source>
        <dbReference type="Proteomes" id="UP000243077"/>
    </source>
</evidence>
<feature type="compositionally biased region" description="Basic and acidic residues" evidence="1">
    <location>
        <begin position="81"/>
        <end position="95"/>
    </location>
</feature>
<dbReference type="AlphaFoldDB" id="A0A2L2BS59"/>
<dbReference type="EMBL" id="CP026923">
    <property type="protein sequence ID" value="AVG24513.1"/>
    <property type="molecule type" value="Genomic_DNA"/>
</dbReference>
<evidence type="ECO:0000313" key="3">
    <source>
        <dbReference type="EMBL" id="AVG24513.1"/>
    </source>
</evidence>
<keyword evidence="2" id="KW-0732">Signal</keyword>
<reference evidence="3 4" key="1">
    <citation type="submission" date="2018-02" db="EMBL/GenBank/DDBJ databases">
        <title>Complete genome of the streamlined marine actinobacterium Pontimonas salivibrio CL-TW6 adapted to coastal planktonic lifestype.</title>
        <authorList>
            <person name="Cho B.C."/>
            <person name="Hardies S.C."/>
            <person name="Jang G.I."/>
            <person name="Hwang C.Y."/>
        </authorList>
    </citation>
    <scope>NUCLEOTIDE SEQUENCE [LARGE SCALE GENOMIC DNA]</scope>
    <source>
        <strain evidence="3 4">CL-TW6</strain>
    </source>
</reference>
<gene>
    <name evidence="3" type="ORF">C3B54_111576</name>
</gene>
<keyword evidence="4" id="KW-1185">Reference proteome</keyword>
<accession>A0A2L2BS59</accession>
<name>A0A2L2BS59_9MICO</name>
<feature type="chain" id="PRO_5018167150" evidence="2">
    <location>
        <begin position="27"/>
        <end position="142"/>
    </location>
</feature>
<feature type="region of interest" description="Disordered" evidence="1">
    <location>
        <begin position="37"/>
        <end position="142"/>
    </location>
</feature>
<dbReference type="Proteomes" id="UP000243077">
    <property type="component" value="Chromosome"/>
</dbReference>
<feature type="signal peptide" evidence="2">
    <location>
        <begin position="1"/>
        <end position="26"/>
    </location>
</feature>
<sequence>MKTAHIITLTAAGAVGSLLLGGGAFAAGAAIGSDARENRIEQVQEHSHERGEQGEKGEQGQRGERGQKGERQFGAGKKHADRGSFDRTGENHPRGEAGPGNGDARPQDRRATQMSAQHGLGSGGQDGPMHAPDNLGTTLGGL</sequence>
<feature type="compositionally biased region" description="Basic and acidic residues" evidence="1">
    <location>
        <begin position="37"/>
        <end position="71"/>
    </location>
</feature>
<evidence type="ECO:0000256" key="2">
    <source>
        <dbReference type="SAM" id="SignalP"/>
    </source>
</evidence>
<protein>
    <submittedName>
        <fullName evidence="3">Secreted protein</fullName>
    </submittedName>
</protein>
<proteinExistence type="predicted"/>